<sequence>MAALKRGNSSSEVKQVQLALKKLGYFKYSKATGYYGSITASAVKKFQRENGLTPDGIVGKQTKAVLAKYTPKVKSATFTKTTDGLLDWFNEVQYIWQRGTNATITDVDTGESFQVKRTFGTNHADVEPLTKKDAQIIKEIWGGFNWERRAVVVQVDDTVMAASFTAMPHAGVESKPAVQVVSGRSGGYGTGQNLDAVKGNGVSGVMDVHFLNSRTHSTNRLLSSQQNMVKKAAKYIQANY</sequence>
<evidence type="ECO:0000313" key="2">
    <source>
        <dbReference type="EMBL" id="BCJ96431.1"/>
    </source>
</evidence>
<feature type="domain" description="Peptidoglycan binding-like" evidence="1">
    <location>
        <begin position="10"/>
        <end position="66"/>
    </location>
</feature>
<dbReference type="Gene3D" id="1.10.101.10">
    <property type="entry name" value="PGBD-like superfamily/PGBD"/>
    <property type="match status" value="1"/>
</dbReference>
<dbReference type="KEGG" id="acel:acsn021_40000"/>
<proteinExistence type="predicted"/>
<evidence type="ECO:0000313" key="3">
    <source>
        <dbReference type="Proteomes" id="UP000515561"/>
    </source>
</evidence>
<accession>A0A6S6RCF9</accession>
<dbReference type="AlphaFoldDB" id="A0A6S6RCF9"/>
<dbReference type="SUPFAM" id="SSF47090">
    <property type="entry name" value="PGBD-like"/>
    <property type="match status" value="1"/>
</dbReference>
<protein>
    <recommendedName>
        <fullName evidence="1">Peptidoglycan binding-like domain-containing protein</fullName>
    </recommendedName>
</protein>
<dbReference type="EMBL" id="AP023367">
    <property type="protein sequence ID" value="BCJ96431.1"/>
    <property type="molecule type" value="Genomic_DNA"/>
</dbReference>
<dbReference type="InterPro" id="IPR002477">
    <property type="entry name" value="Peptidoglycan-bd-like"/>
</dbReference>
<organism evidence="2 3">
    <name type="scientific">Anaerocolumna cellulosilytica</name>
    <dbReference type="NCBI Taxonomy" id="433286"/>
    <lineage>
        <taxon>Bacteria</taxon>
        <taxon>Bacillati</taxon>
        <taxon>Bacillota</taxon>
        <taxon>Clostridia</taxon>
        <taxon>Lachnospirales</taxon>
        <taxon>Lachnospiraceae</taxon>
        <taxon>Anaerocolumna</taxon>
    </lineage>
</organism>
<dbReference type="InterPro" id="IPR036366">
    <property type="entry name" value="PGBDSf"/>
</dbReference>
<dbReference type="Pfam" id="PF01471">
    <property type="entry name" value="PG_binding_1"/>
    <property type="match status" value="1"/>
</dbReference>
<gene>
    <name evidence="2" type="ORF">acsn021_40000</name>
</gene>
<dbReference type="InterPro" id="IPR036365">
    <property type="entry name" value="PGBD-like_sf"/>
</dbReference>
<keyword evidence="3" id="KW-1185">Reference proteome</keyword>
<name>A0A6S6RCF9_9FIRM</name>
<dbReference type="Proteomes" id="UP000515561">
    <property type="component" value="Chromosome"/>
</dbReference>
<reference evidence="2 3" key="1">
    <citation type="journal article" date="2016" name="Int. J. Syst. Evol. Microbiol.">
        <title>Descriptions of Anaerotaenia torta gen. nov., sp. nov. and Anaerocolumna cellulosilytica gen. nov., sp. nov. isolated from a methanogenic reactor of cattle waste.</title>
        <authorList>
            <person name="Uek A."/>
            <person name="Ohtaki Y."/>
            <person name="Kaku N."/>
            <person name="Ueki K."/>
        </authorList>
    </citation>
    <scope>NUCLEOTIDE SEQUENCE [LARGE SCALE GENOMIC DNA]</scope>
    <source>
        <strain evidence="2 3">SN021</strain>
    </source>
</reference>
<evidence type="ECO:0000259" key="1">
    <source>
        <dbReference type="Pfam" id="PF01471"/>
    </source>
</evidence>